<organism evidence="2 3">
    <name type="scientific">Rodentibacter pneumotropicus</name>
    <dbReference type="NCBI Taxonomy" id="758"/>
    <lineage>
        <taxon>Bacteria</taxon>
        <taxon>Pseudomonadati</taxon>
        <taxon>Pseudomonadota</taxon>
        <taxon>Gammaproteobacteria</taxon>
        <taxon>Pasteurellales</taxon>
        <taxon>Pasteurellaceae</taxon>
        <taxon>Rodentibacter</taxon>
    </lineage>
</organism>
<dbReference type="Gene3D" id="3.40.1580.10">
    <property type="entry name" value="SMI1/KNR4-like"/>
    <property type="match status" value="1"/>
</dbReference>
<name>A0A4S2Q061_9PAST</name>
<dbReference type="AlphaFoldDB" id="A0A4S2Q061"/>
<reference evidence="2 3" key="1">
    <citation type="journal article" date="2019" name="Vet. Microbiol.">
        <title>Development of multi locus sequence typing (MLST) of Rodentibacter pneumotropicus.</title>
        <authorList>
            <person name="Adhikary S."/>
            <person name="Bisgaard M."/>
            <person name="Boot R."/>
            <person name="Benga L."/>
            <person name="Nicklas W."/>
            <person name="Christensen H."/>
        </authorList>
    </citation>
    <scope>NUCLEOTIDE SEQUENCE [LARGE SCALE GENOMIC DNA]</scope>
    <source>
        <strain evidence="2 3">Ac84</strain>
    </source>
</reference>
<evidence type="ECO:0000259" key="1">
    <source>
        <dbReference type="SMART" id="SM00860"/>
    </source>
</evidence>
<protein>
    <submittedName>
        <fullName evidence="2">SMI1/KNR4 family protein</fullName>
    </submittedName>
</protein>
<accession>A0A4S2Q061</accession>
<dbReference type="EMBL" id="QXNI01000026">
    <property type="protein sequence ID" value="THA09699.1"/>
    <property type="molecule type" value="Genomic_DNA"/>
</dbReference>
<gene>
    <name evidence="2" type="ORF">D3M78_05145</name>
</gene>
<dbReference type="Proteomes" id="UP000306758">
    <property type="component" value="Unassembled WGS sequence"/>
</dbReference>
<dbReference type="Pfam" id="PF09346">
    <property type="entry name" value="SMI1_KNR4"/>
    <property type="match status" value="1"/>
</dbReference>
<dbReference type="SMART" id="SM00860">
    <property type="entry name" value="SMI1_KNR4"/>
    <property type="match status" value="1"/>
</dbReference>
<evidence type="ECO:0000313" key="2">
    <source>
        <dbReference type="EMBL" id="THA09699.1"/>
    </source>
</evidence>
<dbReference type="InterPro" id="IPR018958">
    <property type="entry name" value="Knr4/Smi1-like_dom"/>
</dbReference>
<comment type="caution">
    <text evidence="2">The sequence shown here is derived from an EMBL/GenBank/DDBJ whole genome shotgun (WGS) entry which is preliminary data.</text>
</comment>
<evidence type="ECO:0000313" key="3">
    <source>
        <dbReference type="Proteomes" id="UP000306758"/>
    </source>
</evidence>
<sequence length="172" mass="19661">MHCGKFYHVVGVTDMSLIFKKLGLSPEDLEDMQKNSLRLDKRDKRALIKTYETDYVITQDDIVALEAEIGFSLPQDYIDFLMRYNGGDPSKSVFNENVVVQYFFALKSHYSGYLLINMGDYGLAIAETPNGDQLVLSPTGKIYYFDHEIPYCEGEELEFVCESFTALLEGLY</sequence>
<feature type="domain" description="Knr4/Smi1-like" evidence="1">
    <location>
        <begin position="56"/>
        <end position="170"/>
    </location>
</feature>
<dbReference type="SUPFAM" id="SSF160631">
    <property type="entry name" value="SMI1/KNR4-like"/>
    <property type="match status" value="1"/>
</dbReference>
<proteinExistence type="predicted"/>
<dbReference type="InterPro" id="IPR037883">
    <property type="entry name" value="Knr4/Smi1-like_sf"/>
</dbReference>